<dbReference type="RefSeq" id="XP_031420694.2">
    <property type="nucleotide sequence ID" value="XM_031564834.2"/>
</dbReference>
<proteinExistence type="predicted"/>
<dbReference type="GO" id="GO:0005615">
    <property type="term" value="C:extracellular space"/>
    <property type="evidence" value="ECO:0007669"/>
    <property type="project" value="TreeGrafter"/>
</dbReference>
<feature type="region of interest" description="Disordered" evidence="2">
    <location>
        <begin position="211"/>
        <end position="235"/>
    </location>
</feature>
<dbReference type="PROSITE" id="PS00280">
    <property type="entry name" value="BPTI_KUNITZ_1"/>
    <property type="match status" value="1"/>
</dbReference>
<dbReference type="PANTHER" id="PTHR10083">
    <property type="entry name" value="KUNITZ-TYPE PROTEASE INHIBITOR-RELATED"/>
    <property type="match status" value="1"/>
</dbReference>
<evidence type="ECO:0000256" key="1">
    <source>
        <dbReference type="ARBA" id="ARBA00023157"/>
    </source>
</evidence>
<evidence type="ECO:0000256" key="2">
    <source>
        <dbReference type="SAM" id="MobiDB-lite"/>
    </source>
</evidence>
<keyword evidence="1" id="KW-1015">Disulfide bond</keyword>
<dbReference type="Proteomes" id="UP000515152">
    <property type="component" value="Chromosome 3"/>
</dbReference>
<evidence type="ECO:0000313" key="5">
    <source>
        <dbReference type="Proteomes" id="UP000515152"/>
    </source>
</evidence>
<keyword evidence="3" id="KW-1133">Transmembrane helix</keyword>
<feature type="domain" description="BPTI/Kunitz inhibitor" evidence="4">
    <location>
        <begin position="112"/>
        <end position="162"/>
    </location>
</feature>
<reference evidence="6" key="1">
    <citation type="submission" date="2025-08" db="UniProtKB">
        <authorList>
            <consortium name="RefSeq"/>
        </authorList>
    </citation>
    <scope>IDENTIFICATION</scope>
</reference>
<keyword evidence="5" id="KW-1185">Reference proteome</keyword>
<name>A0A6P8F6N7_CLUHA</name>
<dbReference type="PANTHER" id="PTHR10083:SF373">
    <property type="entry name" value="SERINE PEPTIDASE INHIBITOR, KUNITZ TYPE, 2"/>
    <property type="match status" value="1"/>
</dbReference>
<dbReference type="SMART" id="SM00131">
    <property type="entry name" value="KU"/>
    <property type="match status" value="2"/>
</dbReference>
<feature type="domain" description="BPTI/Kunitz inhibitor" evidence="4">
    <location>
        <begin position="44"/>
        <end position="96"/>
    </location>
</feature>
<dbReference type="InterPro" id="IPR020901">
    <property type="entry name" value="Prtase_inh_Kunz-CS"/>
</dbReference>
<organism evidence="5 6">
    <name type="scientific">Clupea harengus</name>
    <name type="common">Atlantic herring</name>
    <dbReference type="NCBI Taxonomy" id="7950"/>
    <lineage>
        <taxon>Eukaryota</taxon>
        <taxon>Metazoa</taxon>
        <taxon>Chordata</taxon>
        <taxon>Craniata</taxon>
        <taxon>Vertebrata</taxon>
        <taxon>Euteleostomi</taxon>
        <taxon>Actinopterygii</taxon>
        <taxon>Neopterygii</taxon>
        <taxon>Teleostei</taxon>
        <taxon>Clupei</taxon>
        <taxon>Clupeiformes</taxon>
        <taxon>Clupeoidei</taxon>
        <taxon>Clupeidae</taxon>
        <taxon>Clupea</taxon>
    </lineage>
</organism>
<dbReference type="PROSITE" id="PS50279">
    <property type="entry name" value="BPTI_KUNITZ_2"/>
    <property type="match status" value="2"/>
</dbReference>
<dbReference type="InterPro" id="IPR002223">
    <property type="entry name" value="Kunitz_BPTI"/>
</dbReference>
<keyword evidence="3" id="KW-0812">Transmembrane</keyword>
<sequence length="235" mass="25682">MIPQSPSSRLKHDITMRQLGTFLVIFSAFYSIQVQSAGGLHEFCSLAPDEGQSTGDSFMIYLHYDTVQDKCQPFKYFGSGGNGNRFMSEKDCMRNCSANAINVYPVSERDACHLPKASGECLGSYLRYHYDSVHHKCKKFLWTGCAGNGNRFLDFQACNSTCYGETDPGEDPEEEEPDTPVALILGVVFGLIGAAILVVVIVLAVKTKPSGKKAQKSPKGTDTAAPLRDEGIEMS</sequence>
<keyword evidence="3" id="KW-0472">Membrane</keyword>
<dbReference type="GO" id="GO:0004867">
    <property type="term" value="F:serine-type endopeptidase inhibitor activity"/>
    <property type="evidence" value="ECO:0007669"/>
    <property type="project" value="InterPro"/>
</dbReference>
<dbReference type="KEGG" id="char:116220010"/>
<dbReference type="CDD" id="cd22593">
    <property type="entry name" value="Kunitz_conkunitzin"/>
    <property type="match status" value="1"/>
</dbReference>
<evidence type="ECO:0000256" key="3">
    <source>
        <dbReference type="SAM" id="Phobius"/>
    </source>
</evidence>
<evidence type="ECO:0000313" key="6">
    <source>
        <dbReference type="RefSeq" id="XP_031420694.2"/>
    </source>
</evidence>
<protein>
    <submittedName>
        <fullName evidence="6">BPTI/Kunitz domain-containing protein</fullName>
    </submittedName>
</protein>
<dbReference type="OrthoDB" id="4473401at2759"/>
<dbReference type="GeneID" id="116220010"/>
<dbReference type="CDD" id="cd00109">
    <property type="entry name" value="Kunitz-type"/>
    <property type="match status" value="1"/>
</dbReference>
<dbReference type="InterPro" id="IPR050098">
    <property type="entry name" value="TFPI/VKTCI-like"/>
</dbReference>
<accession>A0A6P8F6N7</accession>
<dbReference type="Pfam" id="PF00014">
    <property type="entry name" value="Kunitz_BPTI"/>
    <property type="match status" value="2"/>
</dbReference>
<dbReference type="AlphaFoldDB" id="A0A6P8F6N7"/>
<evidence type="ECO:0000259" key="4">
    <source>
        <dbReference type="PROSITE" id="PS50279"/>
    </source>
</evidence>
<gene>
    <name evidence="6" type="primary">si:dkeyp-73b11.8</name>
</gene>
<feature type="transmembrane region" description="Helical" evidence="3">
    <location>
        <begin position="181"/>
        <end position="205"/>
    </location>
</feature>